<dbReference type="EMBL" id="JBJHQE010000001">
    <property type="protein sequence ID" value="MFK9079090.1"/>
    <property type="molecule type" value="Genomic_DNA"/>
</dbReference>
<organism evidence="1 2">
    <name type="scientific">Pseudomonas neuropathica</name>
    <dbReference type="NCBI Taxonomy" id="2730425"/>
    <lineage>
        <taxon>Bacteria</taxon>
        <taxon>Pseudomonadati</taxon>
        <taxon>Pseudomonadota</taxon>
        <taxon>Gammaproteobacteria</taxon>
        <taxon>Pseudomonadales</taxon>
        <taxon>Pseudomonadaceae</taxon>
        <taxon>Pseudomonas</taxon>
    </lineage>
</organism>
<reference evidence="1" key="1">
    <citation type="submission" date="2024-11" db="EMBL/GenBank/DDBJ databases">
        <authorList>
            <person name="Lucas J.A."/>
        </authorList>
    </citation>
    <scope>NUCLEOTIDE SEQUENCE</scope>
    <source>
        <strain evidence="1">Z 8.8</strain>
    </source>
</reference>
<name>A0ACC7MQJ0_9PSED</name>
<comment type="caution">
    <text evidence="1">The sequence shown here is derived from an EMBL/GenBank/DDBJ whole genome shotgun (WGS) entry which is preliminary data.</text>
</comment>
<gene>
    <name evidence="1" type="ORF">ACJEBM_00150</name>
</gene>
<sequence>MNTLLFPRYLISGLTATTVHFALLLLLAPVFGVLLSSTIGAIAGAVVNYWILKAWVFRNRTARPVNYAALCVLSVAFNALFMAVILRLGAGALPAQILSSLLVMIVNFTISNNWIFKYAATRLK</sequence>
<evidence type="ECO:0000313" key="2">
    <source>
        <dbReference type="Proteomes" id="UP001622950"/>
    </source>
</evidence>
<keyword evidence="2" id="KW-1185">Reference proteome</keyword>
<protein>
    <submittedName>
        <fullName evidence="1">GtrA family protein</fullName>
    </submittedName>
</protein>
<evidence type="ECO:0000313" key="1">
    <source>
        <dbReference type="EMBL" id="MFK9079090.1"/>
    </source>
</evidence>
<proteinExistence type="predicted"/>
<dbReference type="Proteomes" id="UP001622950">
    <property type="component" value="Unassembled WGS sequence"/>
</dbReference>
<accession>A0ACC7MQJ0</accession>